<dbReference type="SUPFAM" id="SSF52540">
    <property type="entry name" value="P-loop containing nucleoside triphosphate hydrolases"/>
    <property type="match status" value="1"/>
</dbReference>
<evidence type="ECO:0000259" key="2">
    <source>
        <dbReference type="Pfam" id="PF00685"/>
    </source>
</evidence>
<dbReference type="AlphaFoldDB" id="A0A564ZK46"/>
<feature type="compositionally biased region" description="Basic and acidic residues" evidence="1">
    <location>
        <begin position="13"/>
        <end position="23"/>
    </location>
</feature>
<keyword evidence="3" id="KW-0808">Transferase</keyword>
<accession>A0A564ZK46</accession>
<gene>
    <name evidence="3" type="ORF">MELA_02095</name>
</gene>
<feature type="domain" description="Sulfotransferase" evidence="2">
    <location>
        <begin position="170"/>
        <end position="297"/>
    </location>
</feature>
<evidence type="ECO:0000313" key="4">
    <source>
        <dbReference type="Proteomes" id="UP000334340"/>
    </source>
</evidence>
<sequence>MLQPGLPAAESEASLRHVEEPNRQRADRALTPLLVLGAGRSGTTLLMQLLGSSPQILFDRVYPFEVRYFTYLLRWALVLHQEWQPGNSWGPAEIFTPPDGRIGPFPYVGAPLWEHQQLWTRCFTAAWGEFSRSAGIRAHRDGPTLTPPLYYAEKIPFWVPAYVRQVIPYKIILLVRDPRDIFLSITAFDRKRGFPGFTRRPEDDDWTFAVRFVALCRERFKVQREETGSPGSILVKYERLAIDPEGEAQRLSQWLGVTLDVGGVDNHVPYLARHMTSESPRESVERWRRELSAKLNRFFVQELREELQHFGYET</sequence>
<proteinExistence type="predicted"/>
<evidence type="ECO:0000313" key="3">
    <source>
        <dbReference type="EMBL" id="VUZ85710.1"/>
    </source>
</evidence>
<dbReference type="Pfam" id="PF00685">
    <property type="entry name" value="Sulfotransfer_1"/>
    <property type="match status" value="1"/>
</dbReference>
<reference evidence="3 4" key="1">
    <citation type="submission" date="2019-07" db="EMBL/GenBank/DDBJ databases">
        <authorList>
            <person name="Cremers G."/>
        </authorList>
    </citation>
    <scope>NUCLEOTIDE SEQUENCE [LARGE SCALE GENOMIC DNA]</scope>
</reference>
<name>A0A564ZK46_9BACT</name>
<dbReference type="Gene3D" id="3.40.50.300">
    <property type="entry name" value="P-loop containing nucleotide triphosphate hydrolases"/>
    <property type="match status" value="1"/>
</dbReference>
<dbReference type="InterPro" id="IPR027417">
    <property type="entry name" value="P-loop_NTPase"/>
</dbReference>
<organism evidence="3 4">
    <name type="scientific">Candidatus Methylomirabilis lanthanidiphila</name>
    <dbReference type="NCBI Taxonomy" id="2211376"/>
    <lineage>
        <taxon>Bacteria</taxon>
        <taxon>Candidatus Methylomirabilota</taxon>
        <taxon>Candidatus Methylomirabilia</taxon>
        <taxon>Candidatus Methylomirabilales</taxon>
        <taxon>Candidatus Methylomirabilaceae</taxon>
        <taxon>Candidatus Methylomirabilis</taxon>
    </lineage>
</organism>
<feature type="region of interest" description="Disordered" evidence="1">
    <location>
        <begin position="1"/>
        <end position="23"/>
    </location>
</feature>
<evidence type="ECO:0000256" key="1">
    <source>
        <dbReference type="SAM" id="MobiDB-lite"/>
    </source>
</evidence>
<protein>
    <submittedName>
        <fullName evidence="3">Sulfotransferase domain protein</fullName>
    </submittedName>
</protein>
<dbReference type="InterPro" id="IPR000863">
    <property type="entry name" value="Sulfotransferase_dom"/>
</dbReference>
<keyword evidence="4" id="KW-1185">Reference proteome</keyword>
<dbReference type="Proteomes" id="UP000334340">
    <property type="component" value="Unassembled WGS sequence"/>
</dbReference>
<dbReference type="EMBL" id="CABIKM010000031">
    <property type="protein sequence ID" value="VUZ85710.1"/>
    <property type="molecule type" value="Genomic_DNA"/>
</dbReference>
<dbReference type="GO" id="GO:0008146">
    <property type="term" value="F:sulfotransferase activity"/>
    <property type="evidence" value="ECO:0007669"/>
    <property type="project" value="InterPro"/>
</dbReference>